<gene>
    <name evidence="2" type="ORF">OKIOD_LOCUS16861</name>
</gene>
<dbReference type="Proteomes" id="UP001158576">
    <property type="component" value="Chromosome 2"/>
</dbReference>
<feature type="region of interest" description="Disordered" evidence="1">
    <location>
        <begin position="1"/>
        <end position="47"/>
    </location>
</feature>
<feature type="region of interest" description="Disordered" evidence="1">
    <location>
        <begin position="304"/>
        <end position="324"/>
    </location>
</feature>
<protein>
    <submittedName>
        <fullName evidence="2">Oidioi.mRNA.OKI2018_I69.chr2.g8096.t1.cds</fullName>
    </submittedName>
</protein>
<name>A0ABN7TGE6_OIKDI</name>
<proteinExistence type="predicted"/>
<evidence type="ECO:0000313" key="3">
    <source>
        <dbReference type="Proteomes" id="UP001158576"/>
    </source>
</evidence>
<sequence length="362" mass="42156">MPPKKKQAVKETPYVSPKAPTPEYTQPNVGEDQKEEEETEVMEKSGDNKTLERMENDIVELHRRMAQLNRKLTLTSQSADLVCPGEIIEALAKVEEETDRFKGEKEVSVYQAIAAQQAYTESLTLTFGPPAGMLYKLLRFSIQSEFRHLSRVEQSAKMLSPNHHVYKELRTVSALVWEVISDRNLASDWVISIRESVRITMEKGYKLVFSELLEMVVGDEMVSRKTMEMKVRRARNLLQRLFSDEMLGVKRLQEWMDAEKSPKFTRRQAIVKLREVFPYRMELHAGSYKLLGLREADRRIENGEIENWPSASPPGYSSDEEQLETEMEFGRKRQRYDEMPAGRSLDQMYESLKMKRSENLRF</sequence>
<organism evidence="2 3">
    <name type="scientific">Oikopleura dioica</name>
    <name type="common">Tunicate</name>
    <dbReference type="NCBI Taxonomy" id="34765"/>
    <lineage>
        <taxon>Eukaryota</taxon>
        <taxon>Metazoa</taxon>
        <taxon>Chordata</taxon>
        <taxon>Tunicata</taxon>
        <taxon>Appendicularia</taxon>
        <taxon>Copelata</taxon>
        <taxon>Oikopleuridae</taxon>
        <taxon>Oikopleura</taxon>
    </lineage>
</organism>
<dbReference type="EMBL" id="OU015567">
    <property type="protein sequence ID" value="CAG5114011.1"/>
    <property type="molecule type" value="Genomic_DNA"/>
</dbReference>
<evidence type="ECO:0000256" key="1">
    <source>
        <dbReference type="SAM" id="MobiDB-lite"/>
    </source>
</evidence>
<reference evidence="2 3" key="1">
    <citation type="submission" date="2021-04" db="EMBL/GenBank/DDBJ databases">
        <authorList>
            <person name="Bliznina A."/>
        </authorList>
    </citation>
    <scope>NUCLEOTIDE SEQUENCE [LARGE SCALE GENOMIC DNA]</scope>
</reference>
<accession>A0ABN7TGE6</accession>
<keyword evidence="3" id="KW-1185">Reference proteome</keyword>
<evidence type="ECO:0000313" key="2">
    <source>
        <dbReference type="EMBL" id="CAG5114011.1"/>
    </source>
</evidence>